<dbReference type="Gene3D" id="1.10.340.70">
    <property type="match status" value="1"/>
</dbReference>
<keyword evidence="2" id="KW-1185">Reference proteome</keyword>
<accession>A0A2P5B7A9</accession>
<dbReference type="Proteomes" id="UP000237000">
    <property type="component" value="Unassembled WGS sequence"/>
</dbReference>
<comment type="caution">
    <text evidence="1">The sequence shown here is derived from an EMBL/GenBank/DDBJ whole genome shotgun (WGS) entry which is preliminary data.</text>
</comment>
<gene>
    <name evidence="1" type="ORF">TorRG33x02_330310</name>
</gene>
<proteinExistence type="predicted"/>
<name>A0A2P5B7A9_TREOI</name>
<dbReference type="AlphaFoldDB" id="A0A2P5B7A9"/>
<reference evidence="2" key="1">
    <citation type="submission" date="2016-06" db="EMBL/GenBank/DDBJ databases">
        <title>Parallel loss of symbiosis genes in relatives of nitrogen-fixing non-legume Parasponia.</title>
        <authorList>
            <person name="Van Velzen R."/>
            <person name="Holmer R."/>
            <person name="Bu F."/>
            <person name="Rutten L."/>
            <person name="Van Zeijl A."/>
            <person name="Liu W."/>
            <person name="Santuari L."/>
            <person name="Cao Q."/>
            <person name="Sharma T."/>
            <person name="Shen D."/>
            <person name="Roswanjaya Y."/>
            <person name="Wardhani T."/>
            <person name="Kalhor M.S."/>
            <person name="Jansen J."/>
            <person name="Van den Hoogen J."/>
            <person name="Gungor B."/>
            <person name="Hartog M."/>
            <person name="Hontelez J."/>
            <person name="Verver J."/>
            <person name="Yang W.-C."/>
            <person name="Schijlen E."/>
            <person name="Repin R."/>
            <person name="Schilthuizen M."/>
            <person name="Schranz E."/>
            <person name="Heidstra R."/>
            <person name="Miyata K."/>
            <person name="Fedorova E."/>
            <person name="Kohlen W."/>
            <person name="Bisseling T."/>
            <person name="Smit S."/>
            <person name="Geurts R."/>
        </authorList>
    </citation>
    <scope>NUCLEOTIDE SEQUENCE [LARGE SCALE GENOMIC DNA]</scope>
    <source>
        <strain evidence="2">cv. RG33-2</strain>
    </source>
</reference>
<evidence type="ECO:0000313" key="2">
    <source>
        <dbReference type="Proteomes" id="UP000237000"/>
    </source>
</evidence>
<sequence>MSSQKRKFLYDVRSYLWDDPILLKKCSDQIIRRCIPKEEVRDILYVCHASAYGGHFGPTSTATKVLQSGFY</sequence>
<evidence type="ECO:0008006" key="3">
    <source>
        <dbReference type="Google" id="ProtNLM"/>
    </source>
</evidence>
<organism evidence="1 2">
    <name type="scientific">Trema orientale</name>
    <name type="common">Charcoal tree</name>
    <name type="synonym">Celtis orientalis</name>
    <dbReference type="NCBI Taxonomy" id="63057"/>
    <lineage>
        <taxon>Eukaryota</taxon>
        <taxon>Viridiplantae</taxon>
        <taxon>Streptophyta</taxon>
        <taxon>Embryophyta</taxon>
        <taxon>Tracheophyta</taxon>
        <taxon>Spermatophyta</taxon>
        <taxon>Magnoliopsida</taxon>
        <taxon>eudicotyledons</taxon>
        <taxon>Gunneridae</taxon>
        <taxon>Pentapetalae</taxon>
        <taxon>rosids</taxon>
        <taxon>fabids</taxon>
        <taxon>Rosales</taxon>
        <taxon>Cannabaceae</taxon>
        <taxon>Trema</taxon>
    </lineage>
</organism>
<protein>
    <recommendedName>
        <fullName evidence="3">Integrase zinc-binding domain-containing protein</fullName>
    </recommendedName>
</protein>
<dbReference type="EMBL" id="JXTC01000588">
    <property type="protein sequence ID" value="PON44673.1"/>
    <property type="molecule type" value="Genomic_DNA"/>
</dbReference>
<dbReference type="OrthoDB" id="1662186at2759"/>
<evidence type="ECO:0000313" key="1">
    <source>
        <dbReference type="EMBL" id="PON44673.1"/>
    </source>
</evidence>
<dbReference type="InParanoid" id="A0A2P5B7A9"/>